<keyword evidence="2" id="KW-1133">Transmembrane helix</keyword>
<keyword evidence="2" id="KW-0472">Membrane</keyword>
<evidence type="ECO:0000313" key="4">
    <source>
        <dbReference type="Proteomes" id="UP000010412"/>
    </source>
</evidence>
<feature type="region of interest" description="Disordered" evidence="1">
    <location>
        <begin position="55"/>
        <end position="78"/>
    </location>
</feature>
<evidence type="ECO:0000313" key="3">
    <source>
        <dbReference type="EMBL" id="EKY20277.1"/>
    </source>
</evidence>
<keyword evidence="4" id="KW-1185">Reference proteome</keyword>
<accession>A0ABN0IL68</accession>
<keyword evidence="2" id="KW-0812">Transmembrane</keyword>
<dbReference type="RefSeq" id="WP_005383988.1">
    <property type="nucleotide sequence ID" value="NZ_KB291590.1"/>
</dbReference>
<sequence>MRMLNHILSVVAFAYLCYHLYTYGAGLFNVTVMIIFLLSVVANYFRYRKENEMKANEASRQARAQAKHDRKHKHARES</sequence>
<dbReference type="Proteomes" id="UP000010412">
    <property type="component" value="Unassembled WGS sequence"/>
</dbReference>
<evidence type="ECO:0000256" key="1">
    <source>
        <dbReference type="SAM" id="MobiDB-lite"/>
    </source>
</evidence>
<evidence type="ECO:0000256" key="2">
    <source>
        <dbReference type="SAM" id="Phobius"/>
    </source>
</evidence>
<comment type="caution">
    <text evidence="3">The sequence shown here is derived from an EMBL/GenBank/DDBJ whole genome shotgun (WGS) entry which is preliminary data.</text>
</comment>
<dbReference type="EMBL" id="AMEX01000010">
    <property type="protein sequence ID" value="EKY20277.1"/>
    <property type="molecule type" value="Genomic_DNA"/>
</dbReference>
<gene>
    <name evidence="3" type="ORF">HMPREF0870_00731</name>
</gene>
<feature type="transmembrane region" description="Helical" evidence="2">
    <location>
        <begin position="20"/>
        <end position="45"/>
    </location>
</feature>
<protein>
    <submittedName>
        <fullName evidence="3">Uncharacterized protein</fullName>
    </submittedName>
</protein>
<reference evidence="3 4" key="1">
    <citation type="submission" date="2012-05" db="EMBL/GenBank/DDBJ databases">
        <authorList>
            <person name="Weinstock G."/>
            <person name="Sodergren E."/>
            <person name="Lobos E.A."/>
            <person name="Fulton L."/>
            <person name="Fulton R."/>
            <person name="Courtney L."/>
            <person name="Fronick C."/>
            <person name="O'Laughlin M."/>
            <person name="Godfrey J."/>
            <person name="Wilson R.M."/>
            <person name="Miner T."/>
            <person name="Farmer C."/>
            <person name="Delehaunty K."/>
            <person name="Cordes M."/>
            <person name="Minx P."/>
            <person name="Tomlinson C."/>
            <person name="Chen J."/>
            <person name="Wollam A."/>
            <person name="Pepin K.H."/>
            <person name="Bhonagiri V."/>
            <person name="Zhang X."/>
            <person name="Suruliraj S."/>
            <person name="Warren W."/>
            <person name="Mitreva M."/>
            <person name="Mardis E.R."/>
            <person name="Wilson R.K."/>
        </authorList>
    </citation>
    <scope>NUCLEOTIDE SEQUENCE [LARGE SCALE GENOMIC DNA]</scope>
    <source>
        <strain evidence="3 4">KON</strain>
    </source>
</reference>
<feature type="compositionally biased region" description="Basic residues" evidence="1">
    <location>
        <begin position="68"/>
        <end position="78"/>
    </location>
</feature>
<organism evidence="3 4">
    <name type="scientific">Veillonella atypica KON</name>
    <dbReference type="NCBI Taxonomy" id="1128111"/>
    <lineage>
        <taxon>Bacteria</taxon>
        <taxon>Bacillati</taxon>
        <taxon>Bacillota</taxon>
        <taxon>Negativicutes</taxon>
        <taxon>Veillonellales</taxon>
        <taxon>Veillonellaceae</taxon>
        <taxon>Veillonella</taxon>
    </lineage>
</organism>
<name>A0ABN0IL68_9FIRM</name>
<proteinExistence type="predicted"/>